<evidence type="ECO:0000256" key="13">
    <source>
        <dbReference type="SAM" id="MobiDB-lite"/>
    </source>
</evidence>
<dbReference type="Pfam" id="PF00271">
    <property type="entry name" value="Helicase_C"/>
    <property type="match status" value="1"/>
</dbReference>
<keyword evidence="5" id="KW-0863">Zinc-finger</keyword>
<dbReference type="PROSITE" id="PS50013">
    <property type="entry name" value="CHROMO_2"/>
    <property type="match status" value="1"/>
</dbReference>
<dbReference type="SMART" id="SM00249">
    <property type="entry name" value="PHD"/>
    <property type="match status" value="1"/>
</dbReference>
<dbReference type="InterPro" id="IPR018359">
    <property type="entry name" value="Bromodomain_CS"/>
</dbReference>
<evidence type="ECO:0000256" key="12">
    <source>
        <dbReference type="SAM" id="Coils"/>
    </source>
</evidence>
<evidence type="ECO:0000259" key="17">
    <source>
        <dbReference type="PROSITE" id="PS51194"/>
    </source>
</evidence>
<dbReference type="PROSITE" id="PS01359">
    <property type="entry name" value="ZF_PHD_1"/>
    <property type="match status" value="1"/>
</dbReference>
<dbReference type="PROSITE" id="PS51194">
    <property type="entry name" value="HELICASE_CTER"/>
    <property type="match status" value="1"/>
</dbReference>
<dbReference type="InterPro" id="IPR019786">
    <property type="entry name" value="Zinc_finger_PHD-type_CS"/>
</dbReference>
<evidence type="ECO:0000259" key="14">
    <source>
        <dbReference type="PROSITE" id="PS50013"/>
    </source>
</evidence>
<reference evidence="18" key="1">
    <citation type="submission" date="2023-01" db="EMBL/GenBank/DDBJ databases">
        <title>Metagenome sequencing of chrysophaentin producing Chrysophaeum taylorii.</title>
        <authorList>
            <person name="Davison J."/>
            <person name="Bewley C."/>
        </authorList>
    </citation>
    <scope>NUCLEOTIDE SEQUENCE</scope>
    <source>
        <strain evidence="18">NIES-1699</strain>
    </source>
</reference>
<feature type="compositionally biased region" description="Basic residues" evidence="13">
    <location>
        <begin position="38"/>
        <end position="48"/>
    </location>
</feature>
<keyword evidence="8" id="KW-0067">ATP-binding</keyword>
<feature type="domain" description="Helicase ATP-binding" evidence="16">
    <location>
        <begin position="903"/>
        <end position="1080"/>
    </location>
</feature>
<feature type="coiled-coil region" evidence="12">
    <location>
        <begin position="156"/>
        <end position="183"/>
    </location>
</feature>
<dbReference type="InterPro" id="IPR014001">
    <property type="entry name" value="Helicase_ATP-bd"/>
</dbReference>
<evidence type="ECO:0000256" key="7">
    <source>
        <dbReference type="ARBA" id="ARBA00022833"/>
    </source>
</evidence>
<dbReference type="Gene3D" id="3.40.50.10810">
    <property type="entry name" value="Tandem AAA-ATPase domain"/>
    <property type="match status" value="1"/>
</dbReference>
<evidence type="ECO:0000256" key="1">
    <source>
        <dbReference type="ARBA" id="ARBA00004123"/>
    </source>
</evidence>
<dbReference type="SUPFAM" id="SSF54160">
    <property type="entry name" value="Chromo domain-like"/>
    <property type="match status" value="2"/>
</dbReference>
<dbReference type="InterPro" id="IPR001650">
    <property type="entry name" value="Helicase_C-like"/>
</dbReference>
<dbReference type="GO" id="GO:0005524">
    <property type="term" value="F:ATP binding"/>
    <property type="evidence" value="ECO:0007669"/>
    <property type="project" value="UniProtKB-KW"/>
</dbReference>
<evidence type="ECO:0000256" key="3">
    <source>
        <dbReference type="ARBA" id="ARBA00022737"/>
    </source>
</evidence>
<feature type="domain" description="Helicase C-terminal" evidence="17">
    <location>
        <begin position="1238"/>
        <end position="1402"/>
    </location>
</feature>
<evidence type="ECO:0000256" key="8">
    <source>
        <dbReference type="ARBA" id="ARBA00022840"/>
    </source>
</evidence>
<evidence type="ECO:0000256" key="11">
    <source>
        <dbReference type="PROSITE-ProRule" id="PRU00035"/>
    </source>
</evidence>
<evidence type="ECO:0000256" key="6">
    <source>
        <dbReference type="ARBA" id="ARBA00022801"/>
    </source>
</evidence>
<dbReference type="Gene3D" id="2.40.50.40">
    <property type="match status" value="1"/>
</dbReference>
<evidence type="ECO:0000256" key="2">
    <source>
        <dbReference type="ARBA" id="ARBA00022723"/>
    </source>
</evidence>
<evidence type="ECO:0000256" key="9">
    <source>
        <dbReference type="ARBA" id="ARBA00023117"/>
    </source>
</evidence>
<keyword evidence="12" id="KW-0175">Coiled coil</keyword>
<keyword evidence="19" id="KW-1185">Reference proteome</keyword>
<keyword evidence="4" id="KW-0547">Nucleotide-binding</keyword>
<accession>A0AAD7UCB3</accession>
<feature type="region of interest" description="Disordered" evidence="13">
    <location>
        <begin position="27"/>
        <end position="48"/>
    </location>
</feature>
<evidence type="ECO:0000259" key="15">
    <source>
        <dbReference type="PROSITE" id="PS50014"/>
    </source>
</evidence>
<evidence type="ECO:0000256" key="10">
    <source>
        <dbReference type="ARBA" id="ARBA00023242"/>
    </source>
</evidence>
<protein>
    <submittedName>
        <fullName evidence="18">Uncharacterized protein</fullName>
    </submittedName>
</protein>
<dbReference type="SMART" id="SM00297">
    <property type="entry name" value="BROMO"/>
    <property type="match status" value="1"/>
</dbReference>
<feature type="domain" description="Chromo" evidence="14">
    <location>
        <begin position="441"/>
        <end position="478"/>
    </location>
</feature>
<dbReference type="InterPro" id="IPR049730">
    <property type="entry name" value="SNF2/RAD54-like_C"/>
</dbReference>
<dbReference type="SUPFAM" id="SSF52540">
    <property type="entry name" value="P-loop containing nucleoside triphosphate hydrolases"/>
    <property type="match status" value="2"/>
</dbReference>
<dbReference type="SMART" id="SM00487">
    <property type="entry name" value="DEXDc"/>
    <property type="match status" value="1"/>
</dbReference>
<dbReference type="Gene3D" id="3.40.50.300">
    <property type="entry name" value="P-loop containing nucleotide triphosphate hydrolases"/>
    <property type="match status" value="1"/>
</dbReference>
<dbReference type="InterPro" id="IPR036427">
    <property type="entry name" value="Bromodomain-like_sf"/>
</dbReference>
<evidence type="ECO:0000313" key="18">
    <source>
        <dbReference type="EMBL" id="KAJ8601054.1"/>
    </source>
</evidence>
<dbReference type="InterPro" id="IPR013083">
    <property type="entry name" value="Znf_RING/FYVE/PHD"/>
</dbReference>
<feature type="region of interest" description="Disordered" evidence="13">
    <location>
        <begin position="792"/>
        <end position="814"/>
    </location>
</feature>
<dbReference type="Pfam" id="PF00385">
    <property type="entry name" value="Chromo"/>
    <property type="match status" value="1"/>
</dbReference>
<sequence length="1544" mass="171002">MTKGRKRERRRASHLVNYYAREDELDAELESSEEEGKKKRRRGMRPHASKVCPGCGQTVGNASQVCKYCDHTFAGGRKQRTAKEKVVEFCEEFEVDGERVVDRVLCRREAMGLAAPVSCGDERYAFEYLCKFKGVAAAHAEWLSAERIGQMGKRSRQALTRFLQKDGEDLEDLEEEELEIERVLEVRVAEASYYVEEEEEEEEEEPIIHRDEEMLPAARAALDPAAGKKAVETPLERALMVVRRVASMPEAEPFLAPVDVAALPDYKDVVSRPMDLGTLSEKLEKGEYADAEAAAKDLKLVWSNCRAYNEPRSSIWCAAVVLGMASERLWKAWVPLEGSSPILRPWEPGCRACGELGGKLLVCDACDAEYHGNCRDKFDRRAVRKLLDDVSQLEMVVEKSAAAQEEEETWHCAACLARGARGMPSGRVEEAYREKAVRPALRRERSRSSSRRRRAELEYLVKWRGLSYKECTWEKSASSEALEDFASREPLAVAAAASEVERRGAVVLTPRDLKLLKRRRSPTAALSARSRSPLDDAAAVLAAQLEAFSELSATRKVSPELLRLCGPARLEGEVASALAAATFQVARGTVTTASALGPALAGEYDAILPKIEGSVGIHLKHARDPRATPSVWVAKVPCDAACAGVVGACDALVACGDQPVDGRGGSDQIFANAVASVRAAPVYVRARLRRADMHGNPDAAQASIEELRCMANDGATITLPRLLEILPANAIASSLATRVYYALDDLVGWEGVALDGTSTAARHGGGSWRALSPRVDPDRAYPSALEAAAALDDAGPEDEVPRCGPGGKPRRARATPSTFAAGALGKALVDRATRDAFVVPAGLDDVAAAAADDDLGGGTAASSKDLLEAALLGGVVSTNNNNNNNQSRRVLRDYQEYGIRWLLACRAAKRGCVLADEMGLGKTAQVCNYLAAAAATTTTGGASLVVAPLSTMGHWVRELESWTSLRVCAYHDQGRDARDLRRYYEWGPNKTHLRFDVLVTTYDELMRDADELATVSWTACCVDEAHRLKNEKGRLLEALQGVLKRGAKLPRYQHRVLLTGTPLQNDTKELWTLFNFIQRDDDDDDDDDEEETTTTTIFGKKRRDEFDLKFGNMETAEQVRELREAIAPHLLRRVKEDVATDIPLKRETIIDVELTLDQKRYYRALYEKNIEALVALGQQQQQQKKKKKNNNKDAAAALPTMNNLQMELRKCCNHPLLLQEHKNMDARSVVSQAGKMVLLDKLLPKLRSEKRRVLVFSQMVKMLEILAEFCRQKEYPYETLDGRVRGDERQRAVDRFNDANRDSFVFLLSTRAGGVGLNLVAADTVIIYDSDWNPQNDVQAMARCHRLGQTKDVTVYRLVATKTFEGEMLARASKKLGLERAVFEDASKKKNSPSASELETLLRRGAYALQNDDDSGAAREFCESDIDRILSERATVRQIEEKNNRDDAASLFFGAGQNDLRLNDPNFWEKAMPDLAKTPRLLLSRLDDLDDDARPAFKKDLEDLVTSTLDRGARDHDREATLHLLLRVSLDPALDQNDRAKASA</sequence>
<dbReference type="SUPFAM" id="SSF47370">
    <property type="entry name" value="Bromodomain"/>
    <property type="match status" value="1"/>
</dbReference>
<dbReference type="PROSITE" id="PS50014">
    <property type="entry name" value="BROMODOMAIN_2"/>
    <property type="match status" value="1"/>
</dbReference>
<evidence type="ECO:0000259" key="16">
    <source>
        <dbReference type="PROSITE" id="PS51192"/>
    </source>
</evidence>
<dbReference type="InterPro" id="IPR001487">
    <property type="entry name" value="Bromodomain"/>
</dbReference>
<comment type="caution">
    <text evidence="18">The sequence shown here is derived from an EMBL/GenBank/DDBJ whole genome shotgun (WGS) entry which is preliminary data.</text>
</comment>
<dbReference type="Pfam" id="PF00439">
    <property type="entry name" value="Bromodomain"/>
    <property type="match status" value="1"/>
</dbReference>
<evidence type="ECO:0000313" key="19">
    <source>
        <dbReference type="Proteomes" id="UP001230188"/>
    </source>
</evidence>
<dbReference type="GO" id="GO:0016787">
    <property type="term" value="F:hydrolase activity"/>
    <property type="evidence" value="ECO:0007669"/>
    <property type="project" value="UniProtKB-KW"/>
</dbReference>
<dbReference type="SMART" id="SM00298">
    <property type="entry name" value="CHROMO"/>
    <property type="match status" value="2"/>
</dbReference>
<keyword evidence="3" id="KW-0677">Repeat</keyword>
<keyword evidence="2" id="KW-0479">Metal-binding</keyword>
<dbReference type="CDD" id="cd04369">
    <property type="entry name" value="Bromodomain"/>
    <property type="match status" value="1"/>
</dbReference>
<dbReference type="InterPro" id="IPR038718">
    <property type="entry name" value="SNF2-like_sf"/>
</dbReference>
<dbReference type="PRINTS" id="PR00503">
    <property type="entry name" value="BROMODOMAIN"/>
</dbReference>
<organism evidence="18 19">
    <name type="scientific">Chrysophaeum taylorii</name>
    <dbReference type="NCBI Taxonomy" id="2483200"/>
    <lineage>
        <taxon>Eukaryota</taxon>
        <taxon>Sar</taxon>
        <taxon>Stramenopiles</taxon>
        <taxon>Ochrophyta</taxon>
        <taxon>Pelagophyceae</taxon>
        <taxon>Pelagomonadales</taxon>
        <taxon>Pelagomonadaceae</taxon>
        <taxon>Chrysophaeum</taxon>
    </lineage>
</organism>
<keyword evidence="7" id="KW-0862">Zinc</keyword>
<dbReference type="PROSITE" id="PS51192">
    <property type="entry name" value="HELICASE_ATP_BIND_1"/>
    <property type="match status" value="1"/>
</dbReference>
<keyword evidence="10" id="KW-0539">Nucleus</keyword>
<dbReference type="SMART" id="SM00490">
    <property type="entry name" value="HELICc"/>
    <property type="match status" value="1"/>
</dbReference>
<keyword evidence="9 11" id="KW-0103">Bromodomain</keyword>
<dbReference type="CDD" id="cd18793">
    <property type="entry name" value="SF2_C_SNF"/>
    <property type="match status" value="1"/>
</dbReference>
<comment type="subcellular location">
    <subcellularLocation>
        <location evidence="1">Nucleus</location>
    </subcellularLocation>
</comment>
<dbReference type="InterPro" id="IPR027417">
    <property type="entry name" value="P-loop_NTPase"/>
</dbReference>
<dbReference type="PANTHER" id="PTHR45623">
    <property type="entry name" value="CHROMODOMAIN-HELICASE-DNA-BINDING PROTEIN 3-RELATED-RELATED"/>
    <property type="match status" value="1"/>
</dbReference>
<dbReference type="InterPro" id="IPR011011">
    <property type="entry name" value="Znf_FYVE_PHD"/>
</dbReference>
<dbReference type="InterPro" id="IPR023780">
    <property type="entry name" value="Chromo_domain"/>
</dbReference>
<dbReference type="SUPFAM" id="SSF57903">
    <property type="entry name" value="FYVE/PHD zinc finger"/>
    <property type="match status" value="1"/>
</dbReference>
<dbReference type="Pfam" id="PF00176">
    <property type="entry name" value="SNF2-rel_dom"/>
    <property type="match status" value="1"/>
</dbReference>
<evidence type="ECO:0000256" key="5">
    <source>
        <dbReference type="ARBA" id="ARBA00022771"/>
    </source>
</evidence>
<dbReference type="Gene3D" id="1.20.920.10">
    <property type="entry name" value="Bromodomain-like"/>
    <property type="match status" value="1"/>
</dbReference>
<evidence type="ECO:0000256" key="4">
    <source>
        <dbReference type="ARBA" id="ARBA00022741"/>
    </source>
</evidence>
<proteinExistence type="predicted"/>
<dbReference type="InterPro" id="IPR000330">
    <property type="entry name" value="SNF2_N"/>
</dbReference>
<dbReference type="Proteomes" id="UP001230188">
    <property type="component" value="Unassembled WGS sequence"/>
</dbReference>
<dbReference type="GO" id="GO:0008270">
    <property type="term" value="F:zinc ion binding"/>
    <property type="evidence" value="ECO:0007669"/>
    <property type="project" value="UniProtKB-KW"/>
</dbReference>
<dbReference type="PROSITE" id="PS00633">
    <property type="entry name" value="BROMODOMAIN_1"/>
    <property type="match status" value="1"/>
</dbReference>
<dbReference type="InterPro" id="IPR000953">
    <property type="entry name" value="Chromo/chromo_shadow_dom"/>
</dbReference>
<dbReference type="EMBL" id="JAQMWT010000456">
    <property type="protein sequence ID" value="KAJ8601054.1"/>
    <property type="molecule type" value="Genomic_DNA"/>
</dbReference>
<name>A0AAD7UCB3_9STRA</name>
<dbReference type="Gene3D" id="3.30.40.10">
    <property type="entry name" value="Zinc/RING finger domain, C3HC4 (zinc finger)"/>
    <property type="match status" value="1"/>
</dbReference>
<dbReference type="InterPro" id="IPR016197">
    <property type="entry name" value="Chromo-like_dom_sf"/>
</dbReference>
<dbReference type="InterPro" id="IPR001965">
    <property type="entry name" value="Znf_PHD"/>
</dbReference>
<dbReference type="GO" id="GO:0005634">
    <property type="term" value="C:nucleus"/>
    <property type="evidence" value="ECO:0007669"/>
    <property type="project" value="UniProtKB-SubCell"/>
</dbReference>
<feature type="domain" description="Bromo" evidence="15">
    <location>
        <begin position="246"/>
        <end position="316"/>
    </location>
</feature>
<keyword evidence="6" id="KW-0378">Hydrolase</keyword>
<gene>
    <name evidence="18" type="ORF">CTAYLR_004482</name>
</gene>